<dbReference type="OrthoDB" id="4953524at2"/>
<dbReference type="EMBL" id="JACHDR010000001">
    <property type="protein sequence ID" value="MBB5513370.1"/>
    <property type="molecule type" value="Genomic_DNA"/>
</dbReference>
<dbReference type="STRING" id="556325.BHE16_10945"/>
<proteinExistence type="predicted"/>
<reference evidence="3 5" key="1">
    <citation type="submission" date="2016-11" db="EMBL/GenBank/DDBJ databases">
        <title>Genome sequencing of Zhihengliuella aestuarii B18 antagonistic to Plasmodiophora brassicae.</title>
        <authorList>
            <person name="Luo Y."/>
        </authorList>
    </citation>
    <scope>NUCLEOTIDE SEQUENCE [LARGE SCALE GENOMIC DNA]</scope>
    <source>
        <strain evidence="3 5">B18</strain>
    </source>
</reference>
<evidence type="ECO:0000313" key="6">
    <source>
        <dbReference type="Proteomes" id="UP000580797"/>
    </source>
</evidence>
<gene>
    <name evidence="3" type="ORF">BHE16_10945</name>
    <name evidence="4" type="ORF">HD598_002057</name>
</gene>
<protein>
    <recommendedName>
        <fullName evidence="7">Nicotinamide mononucleotide transporter</fullName>
    </recommendedName>
</protein>
<dbReference type="Proteomes" id="UP000580797">
    <property type="component" value="Unassembled WGS sequence"/>
</dbReference>
<sequence>MTEIIQNLTNQEAGSETATIVMLNALAYVLMAVGAWLLGRRNDLGWWAYMLGVFAGPIVTALLYGYEGLLSAIPAMLIGVFGLWKWSKSAMVGRFGRAVPTRALKVRSVVTFVILVIVLTALNLGPMLTSGFAFSSGAEIILINMALMGIITASFAGIAFGQRWSFIALALAAAGVVALVVANDPALATLGAYVFLALGAIVGWFSWRTTEPIAVPNAEPTAGRAASETATEEVTDSKN</sequence>
<feature type="compositionally biased region" description="Acidic residues" evidence="1">
    <location>
        <begin position="230"/>
        <end position="239"/>
    </location>
</feature>
<name>A0A1L2ZQI6_9MICC</name>
<feature type="region of interest" description="Disordered" evidence="1">
    <location>
        <begin position="218"/>
        <end position="239"/>
    </location>
</feature>
<feature type="transmembrane region" description="Helical" evidence="2">
    <location>
        <begin position="20"/>
        <end position="39"/>
    </location>
</feature>
<evidence type="ECO:0000256" key="2">
    <source>
        <dbReference type="SAM" id="Phobius"/>
    </source>
</evidence>
<keyword evidence="5" id="KW-1185">Reference proteome</keyword>
<evidence type="ECO:0000313" key="4">
    <source>
        <dbReference type="EMBL" id="MBB5513370.1"/>
    </source>
</evidence>
<dbReference type="KEGG" id="nae:BHE16_10945"/>
<feature type="transmembrane region" description="Helical" evidence="2">
    <location>
        <begin position="140"/>
        <end position="159"/>
    </location>
</feature>
<evidence type="ECO:0000313" key="3">
    <source>
        <dbReference type="EMBL" id="APF41416.1"/>
    </source>
</evidence>
<feature type="transmembrane region" description="Helical" evidence="2">
    <location>
        <begin position="166"/>
        <end position="182"/>
    </location>
</feature>
<dbReference type="AlphaFoldDB" id="A0A1L2ZQI6"/>
<keyword evidence="2" id="KW-0812">Transmembrane</keyword>
<dbReference type="Proteomes" id="UP000183530">
    <property type="component" value="Chromosome"/>
</dbReference>
<feature type="transmembrane region" description="Helical" evidence="2">
    <location>
        <begin position="46"/>
        <end position="64"/>
    </location>
</feature>
<keyword evidence="2" id="KW-0472">Membrane</keyword>
<dbReference type="EMBL" id="CP018135">
    <property type="protein sequence ID" value="APF41416.1"/>
    <property type="molecule type" value="Genomic_DNA"/>
</dbReference>
<feature type="transmembrane region" description="Helical" evidence="2">
    <location>
        <begin position="188"/>
        <end position="207"/>
    </location>
</feature>
<accession>A0A1L2ZQI6</accession>
<reference evidence="4 6" key="2">
    <citation type="submission" date="2020-08" db="EMBL/GenBank/DDBJ databases">
        <title>Sequencing the genomes of 1000 actinobacteria strains.</title>
        <authorList>
            <person name="Klenk H.-P."/>
        </authorList>
    </citation>
    <scope>NUCLEOTIDE SEQUENCE [LARGE SCALE GENOMIC DNA]</scope>
    <source>
        <strain evidence="4 6">DSM 105783</strain>
    </source>
</reference>
<evidence type="ECO:0008006" key="7">
    <source>
        <dbReference type="Google" id="ProtNLM"/>
    </source>
</evidence>
<evidence type="ECO:0000256" key="1">
    <source>
        <dbReference type="SAM" id="MobiDB-lite"/>
    </source>
</evidence>
<feature type="transmembrane region" description="Helical" evidence="2">
    <location>
        <begin position="108"/>
        <end position="128"/>
    </location>
</feature>
<organism evidence="3 5">
    <name type="scientific">Neomicrococcus aestuarii</name>
    <dbReference type="NCBI Taxonomy" id="556325"/>
    <lineage>
        <taxon>Bacteria</taxon>
        <taxon>Bacillati</taxon>
        <taxon>Actinomycetota</taxon>
        <taxon>Actinomycetes</taxon>
        <taxon>Micrococcales</taxon>
        <taxon>Micrococcaceae</taxon>
        <taxon>Neomicrococcus</taxon>
    </lineage>
</organism>
<dbReference type="RefSeq" id="WP_071894886.1">
    <property type="nucleotide sequence ID" value="NZ_BAAARH010000002.1"/>
</dbReference>
<keyword evidence="2" id="KW-1133">Transmembrane helix</keyword>
<evidence type="ECO:0000313" key="5">
    <source>
        <dbReference type="Proteomes" id="UP000183530"/>
    </source>
</evidence>
<feature type="transmembrane region" description="Helical" evidence="2">
    <location>
        <begin position="70"/>
        <end position="87"/>
    </location>
</feature>